<keyword evidence="4" id="KW-1185">Reference proteome</keyword>
<dbReference type="AlphaFoldDB" id="A0A4Q2DKW5"/>
<name>A0A4Q2DKW5_9AGAR</name>
<dbReference type="EMBL" id="SDEE01000143">
    <property type="protein sequence ID" value="RXW20559.1"/>
    <property type="molecule type" value="Genomic_DNA"/>
</dbReference>
<feature type="domain" description="G" evidence="2">
    <location>
        <begin position="27"/>
        <end position="92"/>
    </location>
</feature>
<feature type="compositionally biased region" description="Polar residues" evidence="1">
    <location>
        <begin position="696"/>
        <end position="725"/>
    </location>
</feature>
<dbReference type="OrthoDB" id="10360194at2759"/>
<evidence type="ECO:0000313" key="3">
    <source>
        <dbReference type="EMBL" id="RXW20559.1"/>
    </source>
</evidence>
<dbReference type="Gene3D" id="3.40.50.300">
    <property type="entry name" value="P-loop containing nucleotide triphosphate hydrolases"/>
    <property type="match status" value="1"/>
</dbReference>
<feature type="compositionally biased region" description="Basic and acidic residues" evidence="1">
    <location>
        <begin position="363"/>
        <end position="374"/>
    </location>
</feature>
<gene>
    <name evidence="3" type="ORF">EST38_g5291</name>
</gene>
<protein>
    <recommendedName>
        <fullName evidence="2">G domain-containing protein</fullName>
    </recommendedName>
</protein>
<evidence type="ECO:0000256" key="1">
    <source>
        <dbReference type="SAM" id="MobiDB-lite"/>
    </source>
</evidence>
<feature type="compositionally biased region" description="Gly residues" evidence="1">
    <location>
        <begin position="375"/>
        <end position="384"/>
    </location>
</feature>
<feature type="region of interest" description="Disordered" evidence="1">
    <location>
        <begin position="311"/>
        <end position="665"/>
    </location>
</feature>
<dbReference type="InterPro" id="IPR006073">
    <property type="entry name" value="GTP-bd"/>
</dbReference>
<feature type="compositionally biased region" description="Basic and acidic residues" evidence="1">
    <location>
        <begin position="535"/>
        <end position="553"/>
    </location>
</feature>
<feature type="region of interest" description="Disordered" evidence="1">
    <location>
        <begin position="689"/>
        <end position="753"/>
    </location>
</feature>
<feature type="compositionally biased region" description="Polar residues" evidence="1">
    <location>
        <begin position="567"/>
        <end position="582"/>
    </location>
</feature>
<feature type="compositionally biased region" description="Basic and acidic residues" evidence="1">
    <location>
        <begin position="463"/>
        <end position="476"/>
    </location>
</feature>
<comment type="caution">
    <text evidence="3">The sequence shown here is derived from an EMBL/GenBank/DDBJ whole genome shotgun (WGS) entry which is preliminary data.</text>
</comment>
<feature type="compositionally biased region" description="Basic and acidic residues" evidence="1">
    <location>
        <begin position="583"/>
        <end position="592"/>
    </location>
</feature>
<dbReference type="GO" id="GO:0005525">
    <property type="term" value="F:GTP binding"/>
    <property type="evidence" value="ECO:0007669"/>
    <property type="project" value="InterPro"/>
</dbReference>
<reference evidence="3 4" key="1">
    <citation type="submission" date="2019-01" db="EMBL/GenBank/DDBJ databases">
        <title>Draft genome sequence of Psathyrella aberdarensis IHI B618.</title>
        <authorList>
            <person name="Buettner E."/>
            <person name="Kellner H."/>
        </authorList>
    </citation>
    <scope>NUCLEOTIDE SEQUENCE [LARGE SCALE GENOMIC DNA]</scope>
    <source>
        <strain evidence="3 4">IHI B618</strain>
    </source>
</reference>
<evidence type="ECO:0000313" key="4">
    <source>
        <dbReference type="Proteomes" id="UP000290288"/>
    </source>
</evidence>
<feature type="compositionally biased region" description="Basic and acidic residues" evidence="1">
    <location>
        <begin position="327"/>
        <end position="342"/>
    </location>
</feature>
<accession>A0A4Q2DKW5</accession>
<proteinExistence type="predicted"/>
<feature type="compositionally biased region" description="Basic and acidic residues" evidence="1">
    <location>
        <begin position="599"/>
        <end position="612"/>
    </location>
</feature>
<feature type="compositionally biased region" description="Basic and acidic residues" evidence="1">
    <location>
        <begin position="635"/>
        <end position="653"/>
    </location>
</feature>
<organism evidence="3 4">
    <name type="scientific">Candolleomyces aberdarensis</name>
    <dbReference type="NCBI Taxonomy" id="2316362"/>
    <lineage>
        <taxon>Eukaryota</taxon>
        <taxon>Fungi</taxon>
        <taxon>Dikarya</taxon>
        <taxon>Basidiomycota</taxon>
        <taxon>Agaricomycotina</taxon>
        <taxon>Agaricomycetes</taxon>
        <taxon>Agaricomycetidae</taxon>
        <taxon>Agaricales</taxon>
        <taxon>Agaricineae</taxon>
        <taxon>Psathyrellaceae</taxon>
        <taxon>Candolleomyces</taxon>
    </lineage>
</organism>
<sequence length="764" mass="82309">MSRVQTSPKNGRISDKELIDYATKYAILVLGPSNAGKSTFINWLLDAANGAPAAGRVDVRTGLSAKTSEVTQVPLHHTKYPGFVLVDTPGFDHTKLSNVDVFEIIAGWLCTSYYNGWRVRQVLYVHNISSDWVSPAMQLDFKVFESLCGKAGFSEGRATIVTFKWDRVTPELGDARLKQLKETLWSDAINRGCLQANVMMLEDALEVIKKPTPGTRDEPPSLAIVQEMVVDGLRPLATSAGRCITGDPRPRSHMLGGLKRLRHSMKTHMKLEKDGEASSPNITAGEHVTKGEQSTRLARFSPLRKLPIFDRFSDNAQRPSRSWRGRRSADESTTKKKVHEVTGDIDSQRSMGVVQGELEIGEDATRETEGRSEGEGGQTNGGHGLPNQASEERMGAGTANQVPLSPADGDRARRSQIEKPPEAAVGRNDNFTRKRVQNKLDTGEGLLNVRTSTEGQPEGEGDQADRVSPRYVRDGSRGGTGAGAGNEVAPSPGDGDPPEEMHSGRASPHDARNGSGNGAGSGPGSNDPLSQSSDSCREIKETSKVARGDDGDLRSTGSVQDELESKGLSNVHTGTKAQSEGGSEQRDAESRHGLGLRQRTRDGGERREEKPGTGDVRLLTDAVDDIHAGDFSPYRNKESWDREDGHGEWDMLPDHAQTGKGVSDSFQGRAIPAVSYNSAIMKGGGTSKLEHELEDTSQAASHDTKLSAPTSISEEATNTRQNSATGPRLGPDGKDAIPDNTGRAAGQAGGDSSVMMYLPWIPPW</sequence>
<dbReference type="InterPro" id="IPR027417">
    <property type="entry name" value="P-loop_NTPase"/>
</dbReference>
<dbReference type="Pfam" id="PF01926">
    <property type="entry name" value="MMR_HSR1"/>
    <property type="match status" value="1"/>
</dbReference>
<dbReference type="Proteomes" id="UP000290288">
    <property type="component" value="Unassembled WGS sequence"/>
</dbReference>
<feature type="compositionally biased region" description="Basic and acidic residues" evidence="1">
    <location>
        <begin position="408"/>
        <end position="421"/>
    </location>
</feature>
<feature type="compositionally biased region" description="Basic and acidic residues" evidence="1">
    <location>
        <begin position="499"/>
        <end position="512"/>
    </location>
</feature>
<dbReference type="SUPFAM" id="SSF52540">
    <property type="entry name" value="P-loop containing nucleoside triphosphate hydrolases"/>
    <property type="match status" value="1"/>
</dbReference>
<evidence type="ECO:0000259" key="2">
    <source>
        <dbReference type="Pfam" id="PF01926"/>
    </source>
</evidence>
<dbReference type="STRING" id="2316362.A0A4Q2DKW5"/>
<feature type="region of interest" description="Disordered" evidence="1">
    <location>
        <begin position="271"/>
        <end position="294"/>
    </location>
</feature>